<dbReference type="Pfam" id="PF07980">
    <property type="entry name" value="SusD_RagB"/>
    <property type="match status" value="1"/>
</dbReference>
<gene>
    <name evidence="8" type="ORF">D6B99_06790</name>
</gene>
<organism evidence="8 9">
    <name type="scientific">Arachidicoccus soli</name>
    <dbReference type="NCBI Taxonomy" id="2341117"/>
    <lineage>
        <taxon>Bacteria</taxon>
        <taxon>Pseudomonadati</taxon>
        <taxon>Bacteroidota</taxon>
        <taxon>Chitinophagia</taxon>
        <taxon>Chitinophagales</taxon>
        <taxon>Chitinophagaceae</taxon>
        <taxon>Arachidicoccus</taxon>
    </lineage>
</organism>
<comment type="subcellular location">
    <subcellularLocation>
        <location evidence="1">Cell outer membrane</location>
    </subcellularLocation>
</comment>
<dbReference type="Gene3D" id="2.20.20.130">
    <property type="match status" value="1"/>
</dbReference>
<evidence type="ECO:0000313" key="9">
    <source>
        <dbReference type="Proteomes" id="UP000266118"/>
    </source>
</evidence>
<dbReference type="SUPFAM" id="SSF48452">
    <property type="entry name" value="TPR-like"/>
    <property type="match status" value="1"/>
</dbReference>
<name>A0A386HNU7_9BACT</name>
<evidence type="ECO:0000256" key="3">
    <source>
        <dbReference type="ARBA" id="ARBA00022729"/>
    </source>
</evidence>
<protein>
    <submittedName>
        <fullName evidence="8">RagB/SusD family nutrient uptake outer membrane protein</fullName>
    </submittedName>
</protein>
<dbReference type="AlphaFoldDB" id="A0A386HNU7"/>
<dbReference type="RefSeq" id="WP_119986358.1">
    <property type="nucleotide sequence ID" value="NZ_CP032489.1"/>
</dbReference>
<proteinExistence type="inferred from homology"/>
<comment type="similarity">
    <text evidence="2">Belongs to the SusD family.</text>
</comment>
<evidence type="ECO:0000256" key="4">
    <source>
        <dbReference type="ARBA" id="ARBA00023136"/>
    </source>
</evidence>
<dbReference type="EMBL" id="CP032489">
    <property type="protein sequence ID" value="AYD47342.1"/>
    <property type="molecule type" value="Genomic_DNA"/>
</dbReference>
<evidence type="ECO:0000256" key="1">
    <source>
        <dbReference type="ARBA" id="ARBA00004442"/>
    </source>
</evidence>
<evidence type="ECO:0000259" key="7">
    <source>
        <dbReference type="Pfam" id="PF14322"/>
    </source>
</evidence>
<sequence length="492" mass="55503">MKKYILIILGLFTLGACNKWLGITPQSQVASEELFKTQEGFQEALNGVYTRASQGDLYGNELTTGFLDVMAQNFTLSTQLDPLNYLQTQKFNFTDANFINRDNNTWSGLYNTIVNVNLILANIDNNKSLFTDNNYALIKGEALALRAYLHFDIFRMFGSSFASTGTPVGIPYVTTYSNRVTTTSSPQAVMMHLISDLDSAKMLLEKSDPIIDSTYFVDYPSSDSSTENASPSLFLQDRRNRMNYYAVCGELARVYLYEGDKTNALKNALIVINSNKFPWTKQADELNTDPKLQDRILYKELIFSWYIPKEVTDLFNRFQSGSGGMFLSPSDAQTIYETNSIGGEDLRYKIWFQPGLDGNLIFEKYARNPNATTETDATLNPYPLNAPAIRLSEMYYIAAESSFDTNPSEALDFINEVRSMRGIISPLTTTNKSDFIKELIKDARKELYGEGQIFYMYKRLNQNIVGQGGLIIPASDKIFVLPKPNNEIEFGG</sequence>
<feature type="domain" description="SusD-like N-terminal" evidence="7">
    <location>
        <begin position="19"/>
        <end position="206"/>
    </location>
</feature>
<keyword evidence="3" id="KW-0732">Signal</keyword>
<dbReference type="InterPro" id="IPR033985">
    <property type="entry name" value="SusD-like_N"/>
</dbReference>
<dbReference type="Pfam" id="PF14322">
    <property type="entry name" value="SusD-like_3"/>
    <property type="match status" value="1"/>
</dbReference>
<evidence type="ECO:0000256" key="2">
    <source>
        <dbReference type="ARBA" id="ARBA00006275"/>
    </source>
</evidence>
<dbReference type="Gene3D" id="1.25.40.900">
    <property type="match status" value="1"/>
</dbReference>
<feature type="domain" description="RagB/SusD" evidence="6">
    <location>
        <begin position="385"/>
        <end position="463"/>
    </location>
</feature>
<keyword evidence="5" id="KW-0998">Cell outer membrane</keyword>
<reference evidence="8 9" key="1">
    <citation type="submission" date="2018-09" db="EMBL/GenBank/DDBJ databases">
        <title>Arachidicoccus sp. nov., a bacterium isolated from soil.</title>
        <authorList>
            <person name="Weon H.-Y."/>
            <person name="Kwon S.-W."/>
            <person name="Lee S.A."/>
        </authorList>
    </citation>
    <scope>NUCLEOTIDE SEQUENCE [LARGE SCALE GENOMIC DNA]</scope>
    <source>
        <strain evidence="8 9">KIS59-12</strain>
    </source>
</reference>
<dbReference type="InterPro" id="IPR011990">
    <property type="entry name" value="TPR-like_helical_dom_sf"/>
</dbReference>
<dbReference type="KEGG" id="ark:D6B99_06790"/>
<keyword evidence="4" id="KW-0472">Membrane</keyword>
<evidence type="ECO:0000259" key="6">
    <source>
        <dbReference type="Pfam" id="PF07980"/>
    </source>
</evidence>
<dbReference type="InterPro" id="IPR012944">
    <property type="entry name" value="SusD_RagB_dom"/>
</dbReference>
<dbReference type="Gene3D" id="1.25.40.390">
    <property type="match status" value="1"/>
</dbReference>
<dbReference type="PROSITE" id="PS51257">
    <property type="entry name" value="PROKAR_LIPOPROTEIN"/>
    <property type="match status" value="1"/>
</dbReference>
<dbReference type="OrthoDB" id="1097962at2"/>
<keyword evidence="9" id="KW-1185">Reference proteome</keyword>
<evidence type="ECO:0000313" key="8">
    <source>
        <dbReference type="EMBL" id="AYD47342.1"/>
    </source>
</evidence>
<accession>A0A386HNU7</accession>
<dbReference type="GO" id="GO:0009279">
    <property type="term" value="C:cell outer membrane"/>
    <property type="evidence" value="ECO:0007669"/>
    <property type="project" value="UniProtKB-SubCell"/>
</dbReference>
<evidence type="ECO:0000256" key="5">
    <source>
        <dbReference type="ARBA" id="ARBA00023237"/>
    </source>
</evidence>
<dbReference type="Proteomes" id="UP000266118">
    <property type="component" value="Chromosome"/>
</dbReference>